<protein>
    <submittedName>
        <fullName evidence="1">Uncharacterized protein</fullName>
    </submittedName>
</protein>
<evidence type="ECO:0000313" key="1">
    <source>
        <dbReference type="EMBL" id="MFC4353808.1"/>
    </source>
</evidence>
<sequence length="52" mass="6318">MNVFRPLWSYRIEQTENWLTEQASSGKRLVSINRWTRVCTFEQQRASLQRTD</sequence>
<organism evidence="1 2">
    <name type="scientific">Chryseomicrobium palamuruense</name>
    <dbReference type="NCBI Taxonomy" id="682973"/>
    <lineage>
        <taxon>Bacteria</taxon>
        <taxon>Bacillati</taxon>
        <taxon>Bacillota</taxon>
        <taxon>Bacilli</taxon>
        <taxon>Bacillales</taxon>
        <taxon>Caryophanaceae</taxon>
        <taxon>Chryseomicrobium</taxon>
    </lineage>
</organism>
<accession>A0ABV8USL8</accession>
<gene>
    <name evidence="1" type="ORF">ACFO0S_01845</name>
</gene>
<keyword evidence="2" id="KW-1185">Reference proteome</keyword>
<dbReference type="Proteomes" id="UP001595733">
    <property type="component" value="Unassembled WGS sequence"/>
</dbReference>
<proteinExistence type="predicted"/>
<comment type="caution">
    <text evidence="1">The sequence shown here is derived from an EMBL/GenBank/DDBJ whole genome shotgun (WGS) entry which is preliminary data.</text>
</comment>
<evidence type="ECO:0000313" key="2">
    <source>
        <dbReference type="Proteomes" id="UP001595733"/>
    </source>
</evidence>
<reference evidence="2" key="1">
    <citation type="journal article" date="2019" name="Int. J. Syst. Evol. Microbiol.">
        <title>The Global Catalogue of Microorganisms (GCM) 10K type strain sequencing project: providing services to taxonomists for standard genome sequencing and annotation.</title>
        <authorList>
            <consortium name="The Broad Institute Genomics Platform"/>
            <consortium name="The Broad Institute Genome Sequencing Center for Infectious Disease"/>
            <person name="Wu L."/>
            <person name="Ma J."/>
        </authorList>
    </citation>
    <scope>NUCLEOTIDE SEQUENCE [LARGE SCALE GENOMIC DNA]</scope>
    <source>
        <strain evidence="2">CCUG 50353</strain>
    </source>
</reference>
<dbReference type="RefSeq" id="WP_378139572.1">
    <property type="nucleotide sequence ID" value="NZ_JBHSEF010000009.1"/>
</dbReference>
<name>A0ABV8USL8_9BACL</name>
<dbReference type="EMBL" id="JBHSEF010000009">
    <property type="protein sequence ID" value="MFC4353808.1"/>
    <property type="molecule type" value="Genomic_DNA"/>
</dbReference>